<keyword evidence="1" id="KW-0472">Membrane</keyword>
<keyword evidence="4" id="KW-1185">Reference proteome</keyword>
<accession>A0A5B7DX76</accession>
<feature type="transmembrane region" description="Helical" evidence="1">
    <location>
        <begin position="257"/>
        <end position="275"/>
    </location>
</feature>
<dbReference type="EMBL" id="VSRR010001583">
    <property type="protein sequence ID" value="MPC26301.1"/>
    <property type="molecule type" value="Genomic_DNA"/>
</dbReference>
<evidence type="ECO:0000256" key="2">
    <source>
        <dbReference type="SAM" id="SignalP"/>
    </source>
</evidence>
<gene>
    <name evidence="3" type="ORF">E2C01_019436</name>
</gene>
<evidence type="ECO:0000256" key="1">
    <source>
        <dbReference type="SAM" id="Phobius"/>
    </source>
</evidence>
<reference evidence="3 4" key="1">
    <citation type="submission" date="2019-05" db="EMBL/GenBank/DDBJ databases">
        <title>Another draft genome of Portunus trituberculatus and its Hox gene families provides insights of decapod evolution.</title>
        <authorList>
            <person name="Jeong J.-H."/>
            <person name="Song I."/>
            <person name="Kim S."/>
            <person name="Choi T."/>
            <person name="Kim D."/>
            <person name="Ryu S."/>
            <person name="Kim W."/>
        </authorList>
    </citation>
    <scope>NUCLEOTIDE SEQUENCE [LARGE SCALE GENOMIC DNA]</scope>
    <source>
        <tissue evidence="3">Muscle</tissue>
    </source>
</reference>
<keyword evidence="2" id="KW-0732">Signal</keyword>
<name>A0A5B7DX76_PORTR</name>
<sequence length="358" mass="39629">MAATLALLSLMQALLGLGNAIPDIPASQGAGVTCPKECPMTLDGGIYDYKTPFYLTPRHSAVKITYVYRTPVGPLIYSYEEVEMGETKLLTNYRKSDILIKYNVSATILYCYGEKIDPDCLSVTTTPTTTTTTTYITITEAVSTITTTTVDELIFEDFQGLEVFLLILSVASVLLWMLVVLKSCLTYCKAMAGLDRRIASDKEHGSDVSTSLLYSLRDALVLDFGLRLCLCVLLPCVCVCAYGLYLTMTRDTQNIFVAFYILGAACLLLHGFFCTKKVNSVIKTMIVAQQRPRPTSHRLSRHYNNRGEDNSVSESIDEVQGCPNHTVVAVLKVCLLLLLLCLCVLIYGFYIVVIKVMR</sequence>
<protein>
    <submittedName>
        <fullName evidence="3">Uncharacterized protein</fullName>
    </submittedName>
</protein>
<feature type="transmembrane region" description="Helical" evidence="1">
    <location>
        <begin position="163"/>
        <end position="181"/>
    </location>
</feature>
<feature type="transmembrane region" description="Helical" evidence="1">
    <location>
        <begin position="224"/>
        <end position="245"/>
    </location>
</feature>
<dbReference type="Proteomes" id="UP000324222">
    <property type="component" value="Unassembled WGS sequence"/>
</dbReference>
<proteinExistence type="predicted"/>
<organism evidence="3 4">
    <name type="scientific">Portunus trituberculatus</name>
    <name type="common">Swimming crab</name>
    <name type="synonym">Neptunus trituberculatus</name>
    <dbReference type="NCBI Taxonomy" id="210409"/>
    <lineage>
        <taxon>Eukaryota</taxon>
        <taxon>Metazoa</taxon>
        <taxon>Ecdysozoa</taxon>
        <taxon>Arthropoda</taxon>
        <taxon>Crustacea</taxon>
        <taxon>Multicrustacea</taxon>
        <taxon>Malacostraca</taxon>
        <taxon>Eumalacostraca</taxon>
        <taxon>Eucarida</taxon>
        <taxon>Decapoda</taxon>
        <taxon>Pleocyemata</taxon>
        <taxon>Brachyura</taxon>
        <taxon>Eubrachyura</taxon>
        <taxon>Portunoidea</taxon>
        <taxon>Portunidae</taxon>
        <taxon>Portuninae</taxon>
        <taxon>Portunus</taxon>
    </lineage>
</organism>
<feature type="chain" id="PRO_5022664342" evidence="2">
    <location>
        <begin position="21"/>
        <end position="358"/>
    </location>
</feature>
<comment type="caution">
    <text evidence="3">The sequence shown here is derived from an EMBL/GenBank/DDBJ whole genome shotgun (WGS) entry which is preliminary data.</text>
</comment>
<feature type="transmembrane region" description="Helical" evidence="1">
    <location>
        <begin position="333"/>
        <end position="353"/>
    </location>
</feature>
<keyword evidence="1" id="KW-0812">Transmembrane</keyword>
<dbReference type="AlphaFoldDB" id="A0A5B7DX76"/>
<feature type="signal peptide" evidence="2">
    <location>
        <begin position="1"/>
        <end position="20"/>
    </location>
</feature>
<evidence type="ECO:0000313" key="4">
    <source>
        <dbReference type="Proteomes" id="UP000324222"/>
    </source>
</evidence>
<evidence type="ECO:0000313" key="3">
    <source>
        <dbReference type="EMBL" id="MPC26301.1"/>
    </source>
</evidence>
<keyword evidence="1" id="KW-1133">Transmembrane helix</keyword>